<dbReference type="Pfam" id="PF01243">
    <property type="entry name" value="PNPOx_N"/>
    <property type="match status" value="1"/>
</dbReference>
<dbReference type="SUPFAM" id="SSF50475">
    <property type="entry name" value="FMN-binding split barrel"/>
    <property type="match status" value="1"/>
</dbReference>
<reference evidence="4" key="1">
    <citation type="submission" date="2021-04" db="EMBL/GenBank/DDBJ databases">
        <title>Sequencing of actinobacteria type strains.</title>
        <authorList>
            <person name="Nguyen G.-S."/>
            <person name="Wentzel A."/>
        </authorList>
    </citation>
    <scope>NUCLEOTIDE SEQUENCE</scope>
    <source>
        <strain evidence="4">DSM 42095</strain>
    </source>
</reference>
<feature type="region of interest" description="Disordered" evidence="2">
    <location>
        <begin position="125"/>
        <end position="144"/>
    </location>
</feature>
<keyword evidence="1" id="KW-0560">Oxidoreductase</keyword>
<evidence type="ECO:0000313" key="5">
    <source>
        <dbReference type="Proteomes" id="UP000675554"/>
    </source>
</evidence>
<dbReference type="GO" id="GO:0016627">
    <property type="term" value="F:oxidoreductase activity, acting on the CH-CH group of donors"/>
    <property type="evidence" value="ECO:0007669"/>
    <property type="project" value="TreeGrafter"/>
</dbReference>
<dbReference type="AlphaFoldDB" id="A0A8T4IX44"/>
<dbReference type="InterPro" id="IPR011576">
    <property type="entry name" value="Pyridox_Oxase_N"/>
</dbReference>
<dbReference type="InterPro" id="IPR019920">
    <property type="entry name" value="F420-binding_dom_put"/>
</dbReference>
<dbReference type="InterPro" id="IPR012349">
    <property type="entry name" value="Split_barrel_FMN-bd"/>
</dbReference>
<dbReference type="Proteomes" id="UP000675554">
    <property type="component" value="Unassembled WGS sequence"/>
</dbReference>
<dbReference type="PANTHER" id="PTHR35176">
    <property type="entry name" value="HEME OXYGENASE HI_0854-RELATED"/>
    <property type="match status" value="1"/>
</dbReference>
<dbReference type="Gene3D" id="2.30.110.10">
    <property type="entry name" value="Electron Transport, Fmn-binding Protein, Chain A"/>
    <property type="match status" value="1"/>
</dbReference>
<evidence type="ECO:0000259" key="3">
    <source>
        <dbReference type="Pfam" id="PF01243"/>
    </source>
</evidence>
<evidence type="ECO:0000256" key="1">
    <source>
        <dbReference type="ARBA" id="ARBA00023002"/>
    </source>
</evidence>
<name>A0A8T4IX44_9ACTN</name>
<dbReference type="InterPro" id="IPR052019">
    <property type="entry name" value="F420H2_bilvrd_red/Heme_oxyg"/>
</dbReference>
<gene>
    <name evidence="4" type="ORF">KDA82_25400</name>
</gene>
<sequence>MTGPPHLAVLTTLLPDGHPQSHVVWVGHEPGRLLVNTERHRAKYRNVLRDSRVTVLLVDGHDPHRFLEVRGAVTEVVGGSAARQHADRLSHAYRGRGYPSESIRTERVVLVIEPLRCLAAQGPSLRTLDAGPRGQGEWSPPRPE</sequence>
<evidence type="ECO:0000256" key="2">
    <source>
        <dbReference type="SAM" id="MobiDB-lite"/>
    </source>
</evidence>
<keyword evidence="5" id="KW-1185">Reference proteome</keyword>
<feature type="domain" description="Pyridoxamine 5'-phosphate oxidase N-terminal" evidence="3">
    <location>
        <begin position="5"/>
        <end position="116"/>
    </location>
</feature>
<dbReference type="PANTHER" id="PTHR35176:SF6">
    <property type="entry name" value="HEME OXYGENASE HI_0854-RELATED"/>
    <property type="match status" value="1"/>
</dbReference>
<dbReference type="GO" id="GO:0005829">
    <property type="term" value="C:cytosol"/>
    <property type="evidence" value="ECO:0007669"/>
    <property type="project" value="TreeGrafter"/>
</dbReference>
<protein>
    <submittedName>
        <fullName evidence="4">PPOX class F420-dependent oxidoreductase</fullName>
    </submittedName>
</protein>
<dbReference type="NCBIfam" id="TIGR03618">
    <property type="entry name" value="Rv1155_F420"/>
    <property type="match status" value="1"/>
</dbReference>
<organism evidence="4 5">
    <name type="scientific">Streptomyces daliensis</name>
    <dbReference type="NCBI Taxonomy" id="299421"/>
    <lineage>
        <taxon>Bacteria</taxon>
        <taxon>Bacillati</taxon>
        <taxon>Actinomycetota</taxon>
        <taxon>Actinomycetes</taxon>
        <taxon>Kitasatosporales</taxon>
        <taxon>Streptomycetaceae</taxon>
        <taxon>Streptomyces</taxon>
    </lineage>
</organism>
<accession>A0A8T4IX44</accession>
<comment type="caution">
    <text evidence="4">The sequence shown here is derived from an EMBL/GenBank/DDBJ whole genome shotgun (WGS) entry which is preliminary data.</text>
</comment>
<evidence type="ECO:0000313" key="4">
    <source>
        <dbReference type="EMBL" id="MBR7676285.1"/>
    </source>
</evidence>
<dbReference type="EMBL" id="JAGSMN010000631">
    <property type="protein sequence ID" value="MBR7676285.1"/>
    <property type="molecule type" value="Genomic_DNA"/>
</dbReference>
<dbReference type="GO" id="GO:0070967">
    <property type="term" value="F:coenzyme F420 binding"/>
    <property type="evidence" value="ECO:0007669"/>
    <property type="project" value="TreeGrafter"/>
</dbReference>
<proteinExistence type="predicted"/>